<protein>
    <submittedName>
        <fullName evidence="2">Uncharacterized protein</fullName>
    </submittedName>
</protein>
<keyword evidence="3" id="KW-1185">Reference proteome</keyword>
<keyword evidence="1" id="KW-0812">Transmembrane</keyword>
<dbReference type="Proteomes" id="UP000598196">
    <property type="component" value="Unassembled WGS sequence"/>
</dbReference>
<keyword evidence="1" id="KW-1133">Transmembrane helix</keyword>
<proteinExistence type="predicted"/>
<gene>
    <name evidence="2" type="ORF">GCM10010991_15970</name>
</gene>
<dbReference type="InterPro" id="IPR045519">
    <property type="entry name" value="DUF6476"/>
</dbReference>
<accession>A0A917YLN2</accession>
<feature type="transmembrane region" description="Helical" evidence="1">
    <location>
        <begin position="20"/>
        <end position="40"/>
    </location>
</feature>
<dbReference type="OrthoDB" id="7872651at2"/>
<evidence type="ECO:0000313" key="2">
    <source>
        <dbReference type="EMBL" id="GGO30780.1"/>
    </source>
</evidence>
<comment type="caution">
    <text evidence="2">The sequence shown here is derived from an EMBL/GenBank/DDBJ whole genome shotgun (WGS) entry which is preliminary data.</text>
</comment>
<organism evidence="2 3">
    <name type="scientific">Gemmobacter aquaticus</name>
    <dbReference type="NCBI Taxonomy" id="490185"/>
    <lineage>
        <taxon>Bacteria</taxon>
        <taxon>Pseudomonadati</taxon>
        <taxon>Pseudomonadota</taxon>
        <taxon>Alphaproteobacteria</taxon>
        <taxon>Rhodobacterales</taxon>
        <taxon>Paracoccaceae</taxon>
        <taxon>Gemmobacter</taxon>
    </lineage>
</organism>
<reference evidence="2 3" key="1">
    <citation type="journal article" date="2014" name="Int. J. Syst. Evol. Microbiol.">
        <title>Complete genome sequence of Corynebacterium casei LMG S-19264T (=DSM 44701T), isolated from a smear-ripened cheese.</title>
        <authorList>
            <consortium name="US DOE Joint Genome Institute (JGI-PGF)"/>
            <person name="Walter F."/>
            <person name="Albersmeier A."/>
            <person name="Kalinowski J."/>
            <person name="Ruckert C."/>
        </authorList>
    </citation>
    <scope>NUCLEOTIDE SEQUENCE [LARGE SCALE GENOMIC DNA]</scope>
    <source>
        <strain evidence="2 3">CGMCC 1.7029</strain>
    </source>
</reference>
<evidence type="ECO:0000256" key="1">
    <source>
        <dbReference type="SAM" id="Phobius"/>
    </source>
</evidence>
<dbReference type="RefSeq" id="WP_146286583.1">
    <property type="nucleotide sequence ID" value="NZ_BMLP01000002.1"/>
</dbReference>
<dbReference type="Pfam" id="PF20082">
    <property type="entry name" value="DUF6476"/>
    <property type="match status" value="1"/>
</dbReference>
<sequence>MDDTSEKLELPPSLRWLKWLVTGLTLTLILGVIAIVTLLVTRLPIPSNQEAAAFPDTLALPDGAVPEAITRGKGWTGVVTTDGRMFIFDPAGTLTKEILIQR</sequence>
<evidence type="ECO:0000313" key="3">
    <source>
        <dbReference type="Proteomes" id="UP000598196"/>
    </source>
</evidence>
<dbReference type="AlphaFoldDB" id="A0A917YLN2"/>
<name>A0A917YLN2_9RHOB</name>
<dbReference type="EMBL" id="BMLP01000002">
    <property type="protein sequence ID" value="GGO30780.1"/>
    <property type="molecule type" value="Genomic_DNA"/>
</dbReference>
<keyword evidence="1" id="KW-0472">Membrane</keyword>